<dbReference type="InterPro" id="IPR012944">
    <property type="entry name" value="SusD_RagB_dom"/>
</dbReference>
<comment type="subcellular location">
    <subcellularLocation>
        <location evidence="1">Cell outer membrane</location>
    </subcellularLocation>
</comment>
<dbReference type="Gene3D" id="1.25.40.900">
    <property type="match status" value="1"/>
</dbReference>
<evidence type="ECO:0000256" key="1">
    <source>
        <dbReference type="ARBA" id="ARBA00004442"/>
    </source>
</evidence>
<dbReference type="GO" id="GO:0009279">
    <property type="term" value="C:cell outer membrane"/>
    <property type="evidence" value="ECO:0007669"/>
    <property type="project" value="UniProtKB-SubCell"/>
</dbReference>
<keyword evidence="3" id="KW-0732">Signal</keyword>
<dbReference type="PROSITE" id="PS51257">
    <property type="entry name" value="PROKAR_LIPOPROTEIN"/>
    <property type="match status" value="1"/>
</dbReference>
<evidence type="ECO:0000256" key="4">
    <source>
        <dbReference type="ARBA" id="ARBA00023136"/>
    </source>
</evidence>
<evidence type="ECO:0000256" key="3">
    <source>
        <dbReference type="ARBA" id="ARBA00022729"/>
    </source>
</evidence>
<evidence type="ECO:0000256" key="2">
    <source>
        <dbReference type="ARBA" id="ARBA00006275"/>
    </source>
</evidence>
<proteinExistence type="inferred from homology"/>
<organism evidence="8 9">
    <name type="scientific">Myroides pelagicus</name>
    <dbReference type="NCBI Taxonomy" id="270914"/>
    <lineage>
        <taxon>Bacteria</taxon>
        <taxon>Pseudomonadati</taxon>
        <taxon>Bacteroidota</taxon>
        <taxon>Flavobacteriia</taxon>
        <taxon>Flavobacteriales</taxon>
        <taxon>Flavobacteriaceae</taxon>
        <taxon>Myroides</taxon>
    </lineage>
</organism>
<keyword evidence="4" id="KW-0472">Membrane</keyword>
<dbReference type="Proteomes" id="UP000488936">
    <property type="component" value="Unassembled WGS sequence"/>
</dbReference>
<dbReference type="Gene3D" id="1.25.40.390">
    <property type="match status" value="1"/>
</dbReference>
<keyword evidence="5" id="KW-0998">Cell outer membrane</keyword>
<dbReference type="OrthoDB" id="5694214at2"/>
<dbReference type="AlphaFoldDB" id="A0A7K1GIV7"/>
<evidence type="ECO:0000313" key="9">
    <source>
        <dbReference type="Proteomes" id="UP000488936"/>
    </source>
</evidence>
<dbReference type="EMBL" id="WMJY01000003">
    <property type="protein sequence ID" value="MTH28822.1"/>
    <property type="molecule type" value="Genomic_DNA"/>
</dbReference>
<protein>
    <submittedName>
        <fullName evidence="8">RagB/SusD family nutrient uptake outer membrane protein</fullName>
    </submittedName>
</protein>
<dbReference type="Pfam" id="PF14322">
    <property type="entry name" value="SusD-like_3"/>
    <property type="match status" value="1"/>
</dbReference>
<dbReference type="Gene3D" id="2.20.20.130">
    <property type="match status" value="1"/>
</dbReference>
<evidence type="ECO:0000256" key="5">
    <source>
        <dbReference type="ARBA" id="ARBA00023237"/>
    </source>
</evidence>
<feature type="domain" description="RagB/SusD" evidence="6">
    <location>
        <begin position="358"/>
        <end position="488"/>
    </location>
</feature>
<dbReference type="InterPro" id="IPR033985">
    <property type="entry name" value="SusD-like_N"/>
</dbReference>
<name>A0A7K1GIV7_9FLAO</name>
<evidence type="ECO:0000259" key="7">
    <source>
        <dbReference type="Pfam" id="PF14322"/>
    </source>
</evidence>
<keyword evidence="9" id="KW-1185">Reference proteome</keyword>
<dbReference type="RefSeq" id="WP_155034804.1">
    <property type="nucleotide sequence ID" value="NZ_JAYMMG010000010.1"/>
</dbReference>
<gene>
    <name evidence="8" type="ORF">GJV77_02645</name>
</gene>
<dbReference type="SUPFAM" id="SSF48452">
    <property type="entry name" value="TPR-like"/>
    <property type="match status" value="1"/>
</dbReference>
<reference evidence="8 9" key="1">
    <citation type="journal article" date="2006" name="Int. J. Syst. Evol. Microbiol.">
        <title>Myroides pelagicus sp. nov., isolated from seawater in Thailand.</title>
        <authorList>
            <person name="Yoon J."/>
            <person name="Maneerat S."/>
            <person name="Kawai F."/>
            <person name="Yokota A."/>
        </authorList>
    </citation>
    <scope>NUCLEOTIDE SEQUENCE [LARGE SCALE GENOMIC DNA]</scope>
    <source>
        <strain evidence="8 9">SM1T</strain>
    </source>
</reference>
<comment type="similarity">
    <text evidence="2">Belongs to the SusD family.</text>
</comment>
<sequence>MRKVLRILTIVGFLGLGTMTFTSCSLDSEQSNYIDGNEPITSTEKLIASLNGAYARMTSSTYYGRDIIVFSEARAPYAYSSDRTGRFGNVSAFALQTTHSYAKDTWLQIYRTITNANKVIEAALETSEKNNYYKGQAYVIRALAHYDLVRIYGEQYVNGEGLAALGVPYKTLSHSADESIKRMTVRENMEAIYADLEQGIAYLKAGKEAGLEGNSLVKAKINYAAALGLQSRIALFFSQFDESQLELVVAAAEQAIEARGNVVVLPRAGYIDGYKTDGIMTNSLFELAQSGTDNQFTNSLQYIYSIGSNGGYGDVQWLPATVEAVFDPADGNDIRAKVITVDGVNDTKALRNTGKYVVRSSNIRMLRIEEVMLNYVEATLEGAGNGDMGQALDYMNQIVGSRVVTIKDGVETPKQFTSIKKKDLQDLRMKEMMFEGFGFEDAMRWRKGISNPKITDNDDLGESIEFGNPLLAFPIPEAEINVSKIQQNQAYK</sequence>
<dbReference type="Pfam" id="PF07980">
    <property type="entry name" value="SusD_RagB"/>
    <property type="match status" value="1"/>
</dbReference>
<accession>A0A7K1GIV7</accession>
<evidence type="ECO:0000259" key="6">
    <source>
        <dbReference type="Pfam" id="PF07980"/>
    </source>
</evidence>
<comment type="caution">
    <text evidence="8">The sequence shown here is derived from an EMBL/GenBank/DDBJ whole genome shotgun (WGS) entry which is preliminary data.</text>
</comment>
<evidence type="ECO:0000313" key="8">
    <source>
        <dbReference type="EMBL" id="MTH28822.1"/>
    </source>
</evidence>
<dbReference type="InterPro" id="IPR011990">
    <property type="entry name" value="TPR-like_helical_dom_sf"/>
</dbReference>
<feature type="domain" description="SusD-like N-terminal" evidence="7">
    <location>
        <begin position="31"/>
        <end position="235"/>
    </location>
</feature>